<dbReference type="PANTHER" id="PTHR32089:SF112">
    <property type="entry name" value="LYSOZYME-LIKE PROTEIN-RELATED"/>
    <property type="match status" value="1"/>
</dbReference>
<dbReference type="Pfam" id="PF00015">
    <property type="entry name" value="MCPsignal"/>
    <property type="match status" value="1"/>
</dbReference>
<gene>
    <name evidence="8" type="ORF">EDD66_103287</name>
</gene>
<dbReference type="Gene3D" id="1.10.287.950">
    <property type="entry name" value="Methyl-accepting chemotaxis protein"/>
    <property type="match status" value="1"/>
</dbReference>
<dbReference type="EMBL" id="RJVG01000003">
    <property type="protein sequence ID" value="ROR29351.1"/>
    <property type="molecule type" value="Genomic_DNA"/>
</dbReference>
<protein>
    <submittedName>
        <fullName evidence="8">Methyl-accepting chemotaxis protein</fullName>
    </submittedName>
</protein>
<dbReference type="InterPro" id="IPR004089">
    <property type="entry name" value="MCPsignal_dom"/>
</dbReference>
<keyword evidence="1 3" id="KW-0807">Transducer</keyword>
<dbReference type="Proteomes" id="UP000273083">
    <property type="component" value="Unassembled WGS sequence"/>
</dbReference>
<evidence type="ECO:0000313" key="9">
    <source>
        <dbReference type="Proteomes" id="UP000273083"/>
    </source>
</evidence>
<dbReference type="GO" id="GO:0007165">
    <property type="term" value="P:signal transduction"/>
    <property type="evidence" value="ECO:0007669"/>
    <property type="project" value="UniProtKB-KW"/>
</dbReference>
<keyword evidence="5" id="KW-0812">Transmembrane</keyword>
<evidence type="ECO:0000256" key="5">
    <source>
        <dbReference type="SAM" id="Phobius"/>
    </source>
</evidence>
<feature type="transmembrane region" description="Helical" evidence="5">
    <location>
        <begin position="55"/>
        <end position="74"/>
    </location>
</feature>
<dbReference type="SUPFAM" id="SSF58104">
    <property type="entry name" value="Methyl-accepting chemotaxis protein (MCP) signaling domain"/>
    <property type="match status" value="1"/>
</dbReference>
<dbReference type="Gene3D" id="6.10.340.10">
    <property type="match status" value="1"/>
</dbReference>
<keyword evidence="4" id="KW-0175">Coiled coil</keyword>
<organism evidence="8 9">
    <name type="scientific">Mobilisporobacter senegalensis</name>
    <dbReference type="NCBI Taxonomy" id="1329262"/>
    <lineage>
        <taxon>Bacteria</taxon>
        <taxon>Bacillati</taxon>
        <taxon>Bacillota</taxon>
        <taxon>Clostridia</taxon>
        <taxon>Lachnospirales</taxon>
        <taxon>Lachnospiraceae</taxon>
        <taxon>Mobilisporobacter</taxon>
    </lineage>
</organism>
<sequence length="726" mass="80577">MGKHKIISKFKIPKIRGKSPHFLSKLRNLNFRKPKKEVLINHPKQKMKFGILQKLIVGFIVPVLFIVALGIISYSKSSDGLISNYEQSTSNTINMSSDYMEYVFNSIDAVSKQYVGDTELSYFTRGLVNNTASERLKYVTTINNELMKKVELEKFIENIHIIADTNIPVLTSELENTNGFYTELKENEEGLQLDNAPDGYTWIGEHLFIDSKLGIDSKDYGFSLIRKFSPDKACIVIDVKRSEIETFLKNLNLGENSIVGLVTPDGKEIIIQNSSSNDTKIIEDFKFSKEEYYIESLNREDLTGSQYVNYNSEEHLYFYNKIGETGITIAALIPKTNIMSQANDIRTITFVIVALACIVAVSIGSFISGGIVKCIKNINHKLKQISEGDLTVEVSVNRKDEFEILVHNITDMLNNMRNLIRKVASVSGLVSDSAIHVMEASNTIFLSSDHISMAIEEIGNGIAGQAEDSQNCLVQMDELSNKITVVNDNLKNIEKSIDDSKNMITQGITRMEELNKQSQETNRITKYVVDNITALEIKSKSIGEIVEFINEIADQTNLLSLNASIEAARAGSAGRGFAVVADEIRNLATQSMKAANDINIVISDIANQTSDTVCTAKEAENIVNAQNNIVENTITTFKNMSQKIEELINNVSEIGKDMKNMETARAGTLGAVENISAISQETYATSNNISEIVHDQSVSVGALEEASGILGKNAKELEEAIHMFQI</sequence>
<evidence type="ECO:0000256" key="3">
    <source>
        <dbReference type="PROSITE-ProRule" id="PRU00284"/>
    </source>
</evidence>
<evidence type="ECO:0000256" key="1">
    <source>
        <dbReference type="ARBA" id="ARBA00023224"/>
    </source>
</evidence>
<feature type="domain" description="Methyl-accepting transducer" evidence="6">
    <location>
        <begin position="440"/>
        <end position="690"/>
    </location>
</feature>
<comment type="caution">
    <text evidence="8">The sequence shown here is derived from an EMBL/GenBank/DDBJ whole genome shotgun (WGS) entry which is preliminary data.</text>
</comment>
<keyword evidence="5" id="KW-1133">Transmembrane helix</keyword>
<dbReference type="PROSITE" id="PS50885">
    <property type="entry name" value="HAMP"/>
    <property type="match status" value="1"/>
</dbReference>
<dbReference type="GO" id="GO:0016020">
    <property type="term" value="C:membrane"/>
    <property type="evidence" value="ECO:0007669"/>
    <property type="project" value="InterPro"/>
</dbReference>
<keyword evidence="5" id="KW-0472">Membrane</keyword>
<reference evidence="8 9" key="1">
    <citation type="submission" date="2018-11" db="EMBL/GenBank/DDBJ databases">
        <title>Genomic Encyclopedia of Type Strains, Phase IV (KMG-IV): sequencing the most valuable type-strain genomes for metagenomic binning, comparative biology and taxonomic classification.</title>
        <authorList>
            <person name="Goeker M."/>
        </authorList>
    </citation>
    <scope>NUCLEOTIDE SEQUENCE [LARGE SCALE GENOMIC DNA]</scope>
    <source>
        <strain evidence="8 9">DSM 26537</strain>
    </source>
</reference>
<dbReference type="AlphaFoldDB" id="A0A3N1XT61"/>
<evidence type="ECO:0000259" key="7">
    <source>
        <dbReference type="PROSITE" id="PS50885"/>
    </source>
</evidence>
<dbReference type="Pfam" id="PF00672">
    <property type="entry name" value="HAMP"/>
    <property type="match status" value="1"/>
</dbReference>
<dbReference type="Gene3D" id="3.30.450.20">
    <property type="entry name" value="PAS domain"/>
    <property type="match status" value="1"/>
</dbReference>
<feature type="transmembrane region" description="Helical" evidence="5">
    <location>
        <begin position="348"/>
        <end position="372"/>
    </location>
</feature>
<evidence type="ECO:0000256" key="2">
    <source>
        <dbReference type="ARBA" id="ARBA00029447"/>
    </source>
</evidence>
<comment type="similarity">
    <text evidence="2">Belongs to the methyl-accepting chemotaxis (MCP) protein family.</text>
</comment>
<name>A0A3N1XT61_9FIRM</name>
<accession>A0A3N1XT61</accession>
<keyword evidence="9" id="KW-1185">Reference proteome</keyword>
<dbReference type="InterPro" id="IPR003660">
    <property type="entry name" value="HAMP_dom"/>
</dbReference>
<dbReference type="SMART" id="SM00283">
    <property type="entry name" value="MA"/>
    <property type="match status" value="1"/>
</dbReference>
<dbReference type="RefSeq" id="WP_170164271.1">
    <property type="nucleotide sequence ID" value="NZ_RJVG01000003.1"/>
</dbReference>
<evidence type="ECO:0000313" key="8">
    <source>
        <dbReference type="EMBL" id="ROR29351.1"/>
    </source>
</evidence>
<feature type="domain" description="HAMP" evidence="7">
    <location>
        <begin position="369"/>
        <end position="421"/>
    </location>
</feature>
<dbReference type="CDD" id="cd06225">
    <property type="entry name" value="HAMP"/>
    <property type="match status" value="1"/>
</dbReference>
<dbReference type="PROSITE" id="PS50111">
    <property type="entry name" value="CHEMOTAXIS_TRANSDUC_2"/>
    <property type="match status" value="1"/>
</dbReference>
<dbReference type="SMART" id="SM00304">
    <property type="entry name" value="HAMP"/>
    <property type="match status" value="1"/>
</dbReference>
<feature type="coiled-coil region" evidence="4">
    <location>
        <begin position="630"/>
        <end position="664"/>
    </location>
</feature>
<evidence type="ECO:0000259" key="6">
    <source>
        <dbReference type="PROSITE" id="PS50111"/>
    </source>
</evidence>
<proteinExistence type="inferred from homology"/>
<evidence type="ECO:0000256" key="4">
    <source>
        <dbReference type="SAM" id="Coils"/>
    </source>
</evidence>
<dbReference type="PANTHER" id="PTHR32089">
    <property type="entry name" value="METHYL-ACCEPTING CHEMOTAXIS PROTEIN MCPB"/>
    <property type="match status" value="1"/>
</dbReference>